<reference evidence="4" key="2">
    <citation type="submission" date="2023-08" db="EMBL/GenBank/DDBJ databases">
        <title>Mucin Metabolism Genes Underlie the Key Renovations of Bacteroides xylanisolvens Genomes in Captive Great Apes.</title>
        <authorList>
            <person name="Nishida A.H."/>
        </authorList>
    </citation>
    <scope>NUCLEOTIDE SEQUENCE</scope>
    <source>
        <strain evidence="4">P13.H9</strain>
    </source>
</reference>
<feature type="domain" description="YdbS-like PH" evidence="2">
    <location>
        <begin position="69"/>
        <end position="136"/>
    </location>
</feature>
<organism evidence="3 5">
    <name type="scientific">Bacteroides xylanisolvens</name>
    <dbReference type="NCBI Taxonomy" id="371601"/>
    <lineage>
        <taxon>Bacteria</taxon>
        <taxon>Pseudomonadati</taxon>
        <taxon>Bacteroidota</taxon>
        <taxon>Bacteroidia</taxon>
        <taxon>Bacteroidales</taxon>
        <taxon>Bacteroidaceae</taxon>
        <taxon>Bacteroides</taxon>
    </lineage>
</organism>
<evidence type="ECO:0000313" key="3">
    <source>
        <dbReference type="EMBL" id="KAB6146896.1"/>
    </source>
</evidence>
<dbReference type="EMBL" id="JAIWYE010000017">
    <property type="protein sequence ID" value="MCA4703672.1"/>
    <property type="molecule type" value="Genomic_DNA"/>
</dbReference>
<keyword evidence="1" id="KW-0812">Transmembrane</keyword>
<evidence type="ECO:0000256" key="1">
    <source>
        <dbReference type="SAM" id="Phobius"/>
    </source>
</evidence>
<dbReference type="RefSeq" id="WP_151934959.1">
    <property type="nucleotide sequence ID" value="NZ_JAIWXB010000015.1"/>
</dbReference>
<keyword evidence="1" id="KW-1133">Transmembrane helix</keyword>
<dbReference type="Pfam" id="PF03703">
    <property type="entry name" value="bPH_2"/>
    <property type="match status" value="1"/>
</dbReference>
<evidence type="ECO:0000259" key="2">
    <source>
        <dbReference type="Pfam" id="PF03703"/>
    </source>
</evidence>
<sequence length="164" mass="19135">MREGTVIRFRTLFLQPHWLQFIINELPGILLASGCLIVAGVDDMPFTNLILVAVVLLSMRLLYAFVYLRRMEYRVNGEQLIMEHGVFTRKSDYLELYRIVDFNEHRTLPQQICGLKSVTIYSGDRSNPKLVITGVKNDLNLVSLIRERVEYNKQRKGIYEITNR</sequence>
<comment type="caution">
    <text evidence="3">The sequence shown here is derived from an EMBL/GenBank/DDBJ whole genome shotgun (WGS) entry which is preliminary data.</text>
</comment>
<reference evidence="3 5" key="1">
    <citation type="journal article" date="2019" name="Nat. Med.">
        <title>A library of human gut bacterial isolates paired with longitudinal multiomics data enables mechanistic microbiome research.</title>
        <authorList>
            <person name="Poyet M."/>
            <person name="Groussin M."/>
            <person name="Gibbons S.M."/>
            <person name="Avila-Pacheco J."/>
            <person name="Jiang X."/>
            <person name="Kearney S.M."/>
            <person name="Perrotta A.R."/>
            <person name="Berdy B."/>
            <person name="Zhao S."/>
            <person name="Lieberman T.D."/>
            <person name="Swanson P.K."/>
            <person name="Smith M."/>
            <person name="Roesemann S."/>
            <person name="Alexander J.E."/>
            <person name="Rich S.A."/>
            <person name="Livny J."/>
            <person name="Vlamakis H."/>
            <person name="Clish C."/>
            <person name="Bullock K."/>
            <person name="Deik A."/>
            <person name="Scott J."/>
            <person name="Pierce K.A."/>
            <person name="Xavier R.J."/>
            <person name="Alm E.J."/>
        </authorList>
    </citation>
    <scope>NUCLEOTIDE SEQUENCE [LARGE SCALE GENOMIC DNA]</scope>
    <source>
        <strain evidence="3 5">BIOML-A58</strain>
    </source>
</reference>
<gene>
    <name evidence="3" type="ORF">GA398_14245</name>
    <name evidence="4" type="ORF">LD004_08585</name>
</gene>
<feature type="transmembrane region" description="Helical" evidence="1">
    <location>
        <begin position="21"/>
        <end position="40"/>
    </location>
</feature>
<accession>A0A7J5PV92</accession>
<dbReference type="Proteomes" id="UP000434604">
    <property type="component" value="Unassembled WGS sequence"/>
</dbReference>
<evidence type="ECO:0000313" key="4">
    <source>
        <dbReference type="EMBL" id="MCA4703672.1"/>
    </source>
</evidence>
<dbReference type="Proteomes" id="UP001198461">
    <property type="component" value="Unassembled WGS sequence"/>
</dbReference>
<dbReference type="InterPro" id="IPR005182">
    <property type="entry name" value="YdbS-like_PH"/>
</dbReference>
<dbReference type="AlphaFoldDB" id="A0A7J5PV92"/>
<keyword evidence="1" id="KW-0472">Membrane</keyword>
<proteinExistence type="predicted"/>
<evidence type="ECO:0000313" key="5">
    <source>
        <dbReference type="Proteomes" id="UP000434604"/>
    </source>
</evidence>
<dbReference type="EMBL" id="WDED01000020">
    <property type="protein sequence ID" value="KAB6146896.1"/>
    <property type="molecule type" value="Genomic_DNA"/>
</dbReference>
<name>A0A7J5PV92_9BACE</name>
<protein>
    <submittedName>
        <fullName evidence="3">PH domain-containing protein</fullName>
    </submittedName>
</protein>
<feature type="transmembrane region" description="Helical" evidence="1">
    <location>
        <begin position="46"/>
        <end position="68"/>
    </location>
</feature>